<feature type="region of interest" description="Disordered" evidence="2">
    <location>
        <begin position="567"/>
        <end position="614"/>
    </location>
</feature>
<keyword evidence="5" id="KW-1185">Reference proteome</keyword>
<comment type="caution">
    <text evidence="4">The sequence shown here is derived from an EMBL/GenBank/DDBJ whole genome shotgun (WGS) entry which is preliminary data.</text>
</comment>
<organism evidence="4 5">
    <name type="scientific">Purpureocillium lilacinum</name>
    <name type="common">Paecilomyces lilacinus</name>
    <dbReference type="NCBI Taxonomy" id="33203"/>
    <lineage>
        <taxon>Eukaryota</taxon>
        <taxon>Fungi</taxon>
        <taxon>Dikarya</taxon>
        <taxon>Ascomycota</taxon>
        <taxon>Pezizomycotina</taxon>
        <taxon>Sordariomycetes</taxon>
        <taxon>Hypocreomycetidae</taxon>
        <taxon>Hypocreales</taxon>
        <taxon>Ophiocordycipitaceae</taxon>
        <taxon>Purpureocillium</taxon>
    </lineage>
</organism>
<feature type="compositionally biased region" description="Low complexity" evidence="2">
    <location>
        <begin position="416"/>
        <end position="425"/>
    </location>
</feature>
<feature type="region of interest" description="Disordered" evidence="2">
    <location>
        <begin position="309"/>
        <end position="359"/>
    </location>
</feature>
<accession>A0ABR0BKI9</accession>
<gene>
    <name evidence="4" type="ORF">Purlil1_11152</name>
</gene>
<feature type="compositionally biased region" description="Basic residues" evidence="2">
    <location>
        <begin position="580"/>
        <end position="596"/>
    </location>
</feature>
<dbReference type="PANTHER" id="PTHR13452">
    <property type="entry name" value="THUMP DOMAIN CONTAINING PROTEIN 1-RELATED"/>
    <property type="match status" value="1"/>
</dbReference>
<feature type="region of interest" description="Disordered" evidence="2">
    <location>
        <begin position="1"/>
        <end position="42"/>
    </location>
</feature>
<evidence type="ECO:0000313" key="4">
    <source>
        <dbReference type="EMBL" id="KAK4082610.1"/>
    </source>
</evidence>
<dbReference type="EMBL" id="JAWRVI010000063">
    <property type="protein sequence ID" value="KAK4082610.1"/>
    <property type="molecule type" value="Genomic_DNA"/>
</dbReference>
<dbReference type="CDD" id="cd11717">
    <property type="entry name" value="THUMP_THUMPD1_like"/>
    <property type="match status" value="1"/>
</dbReference>
<dbReference type="PROSITE" id="PS51165">
    <property type="entry name" value="THUMP"/>
    <property type="match status" value="1"/>
</dbReference>
<evidence type="ECO:0000259" key="3">
    <source>
        <dbReference type="PROSITE" id="PS51165"/>
    </source>
</evidence>
<sequence length="787" mass="86658">MGDGDRKRKQQSGGGDGSRSSYKRSKGGSSGRWKTPHQNAKMSEKVDVGAALDVGDEGIWVTFARGMRAKAMREFKQLCEEYGETLYDIKPPRAAEADEETDAEEDIEASIQKELDAIKGDDNKPKVRQIFSPVSAGIECLFFMKTMEPVQPGEFVLKICRDARDCPDPRQRKVKYINRLTPVFNTDKATEKGIVRVARSVLAPFFTLTPEEDDGATQAPQAESDGTACTYAIRHNIRNHTTFKSDEVIKSIASLVDVRHKVNLGNPDKVILVEIFQLFCGISVVDGKEWETLKRYNVNALYGMTADEKAAAGGPPAAPTTEPPTTSSHCKARFWDDSIPAPRANQPGQACSERGSELRDSKVSDDVTYAYAGATRAPMTTVAKTEKKKTGPDPAREVDGRQCATHEEGRRGGCGRSNSSNSSGGEALRDHGPISKKGRGLAGWNAGGHEGEREVFLSLSLSCRGRCIACMYVRRGRGTATAGPRTRAHRRSRWGTRHEETQIRPYVRRMSLLVPDRPGRAWGFPVVIPSSVTNPCCNLQKPQGAAPPVCGTRNAAAACSLMGPNHDRAQATTPCLPPSNRRRRTSERTTKRRQRRPFPSQGGKKPPRGGREARRSLQHVTRRVFFLFGGGFLANSADAYYNGMRKMLLLARPKLRQAKARQGKLSEMTRDDEVPTCWSLCRLLPCFRPSFLRDRVCCCWRWRPPPWGTLACRAPLLPGISTSPLAYLDEPHGAGGERRGGEWVVVGLQYPRWHVHGAGEGAAADFCTGATALYQASRWVGGLDKAY</sequence>
<dbReference type="Proteomes" id="UP001287286">
    <property type="component" value="Unassembled WGS sequence"/>
</dbReference>
<feature type="domain" description="THUMP" evidence="3">
    <location>
        <begin position="187"/>
        <end position="286"/>
    </location>
</feature>
<feature type="region of interest" description="Disordered" evidence="2">
    <location>
        <begin position="381"/>
        <end position="439"/>
    </location>
</feature>
<evidence type="ECO:0000256" key="1">
    <source>
        <dbReference type="PROSITE-ProRule" id="PRU00529"/>
    </source>
</evidence>
<dbReference type="InterPro" id="IPR004114">
    <property type="entry name" value="THUMP_dom"/>
</dbReference>
<protein>
    <recommendedName>
        <fullName evidence="3">THUMP domain-containing protein</fullName>
    </recommendedName>
</protein>
<proteinExistence type="predicted"/>
<feature type="compositionally biased region" description="Basic and acidic residues" evidence="2">
    <location>
        <begin position="384"/>
        <end position="411"/>
    </location>
</feature>
<dbReference type="Pfam" id="PF02926">
    <property type="entry name" value="THUMP"/>
    <property type="match status" value="1"/>
</dbReference>
<name>A0ABR0BKI9_PURLI</name>
<reference evidence="4 5" key="1">
    <citation type="journal article" date="2024" name="Microbiol. Resour. Announc.">
        <title>Genome annotations for the ascomycete fungi Trichoderma harzianum, Trichoderma aggressivum, and Purpureocillium lilacinum.</title>
        <authorList>
            <person name="Beijen E.P.W."/>
            <person name="Ohm R.A."/>
        </authorList>
    </citation>
    <scope>NUCLEOTIDE SEQUENCE [LARGE SCALE GENOMIC DNA]</scope>
    <source>
        <strain evidence="4 5">CBS 150709</strain>
    </source>
</reference>
<dbReference type="Gene3D" id="3.30.2300.10">
    <property type="entry name" value="THUMP superfamily"/>
    <property type="match status" value="1"/>
</dbReference>
<keyword evidence="1" id="KW-0694">RNA-binding</keyword>
<dbReference type="SMART" id="SM00981">
    <property type="entry name" value="THUMP"/>
    <property type="match status" value="1"/>
</dbReference>
<dbReference type="InterPro" id="IPR040183">
    <property type="entry name" value="THUMPD1-like"/>
</dbReference>
<dbReference type="PANTHER" id="PTHR13452:SF10">
    <property type="entry name" value="THUMP DOMAIN-CONTAINING PROTEIN 1"/>
    <property type="match status" value="1"/>
</dbReference>
<evidence type="ECO:0000256" key="2">
    <source>
        <dbReference type="SAM" id="MobiDB-lite"/>
    </source>
</evidence>
<dbReference type="SUPFAM" id="SSF143437">
    <property type="entry name" value="THUMP domain-like"/>
    <property type="match status" value="1"/>
</dbReference>
<evidence type="ECO:0000313" key="5">
    <source>
        <dbReference type="Proteomes" id="UP001287286"/>
    </source>
</evidence>